<keyword evidence="5" id="KW-1185">Reference proteome</keyword>
<evidence type="ECO:0000259" key="3">
    <source>
        <dbReference type="SMART" id="SM00460"/>
    </source>
</evidence>
<evidence type="ECO:0000313" key="4">
    <source>
        <dbReference type="EMBL" id="TGJ76283.1"/>
    </source>
</evidence>
<comment type="caution">
    <text evidence="4">The sequence shown here is derived from an EMBL/GenBank/DDBJ whole genome shotgun (WGS) entry which is preliminary data.</text>
</comment>
<feature type="compositionally biased region" description="Polar residues" evidence="1">
    <location>
        <begin position="685"/>
        <end position="707"/>
    </location>
</feature>
<dbReference type="InterPro" id="IPR002931">
    <property type="entry name" value="Transglutaminase-like"/>
</dbReference>
<name>A0A4Z0YBT7_9FIRM</name>
<evidence type="ECO:0000313" key="5">
    <source>
        <dbReference type="Proteomes" id="UP000297714"/>
    </source>
</evidence>
<evidence type="ECO:0000256" key="2">
    <source>
        <dbReference type="SAM" id="Phobius"/>
    </source>
</evidence>
<feature type="transmembrane region" description="Helical" evidence="2">
    <location>
        <begin position="193"/>
        <end position="211"/>
    </location>
</feature>
<dbReference type="RefSeq" id="WP_135659863.1">
    <property type="nucleotide sequence ID" value="NZ_SRMQ01000007.1"/>
</dbReference>
<protein>
    <submittedName>
        <fullName evidence="4">Protein-glutamine gamma-glutamyltransferase</fullName>
        <ecNumber evidence="4">2.3.2.13</ecNumber>
    </submittedName>
</protein>
<dbReference type="EC" id="2.3.2.13" evidence="4"/>
<dbReference type="PANTHER" id="PTHR42736:SF1">
    <property type="entry name" value="PROTEIN-GLUTAMINE GAMMA-GLUTAMYLTRANSFERASE"/>
    <property type="match status" value="1"/>
</dbReference>
<dbReference type="OrthoDB" id="9804872at2"/>
<feature type="compositionally biased region" description="Low complexity" evidence="1">
    <location>
        <begin position="721"/>
        <end position="733"/>
    </location>
</feature>
<feature type="transmembrane region" description="Helical" evidence="2">
    <location>
        <begin position="59"/>
        <end position="76"/>
    </location>
</feature>
<gene>
    <name evidence="4" type="primary">tgpA</name>
    <name evidence="4" type="ORF">CAGA_17470</name>
</gene>
<feature type="transmembrane region" description="Helical" evidence="2">
    <location>
        <begin position="170"/>
        <end position="187"/>
    </location>
</feature>
<keyword evidence="4" id="KW-0808">Transferase</keyword>
<feature type="transmembrane region" description="Helical" evidence="2">
    <location>
        <begin position="144"/>
        <end position="163"/>
    </location>
</feature>
<feature type="region of interest" description="Disordered" evidence="1">
    <location>
        <begin position="685"/>
        <end position="738"/>
    </location>
</feature>
<keyword evidence="4" id="KW-0012">Acyltransferase</keyword>
<keyword evidence="2" id="KW-1133">Transmembrane helix</keyword>
<proteinExistence type="predicted"/>
<feature type="transmembrane region" description="Helical" evidence="2">
    <location>
        <begin position="30"/>
        <end position="53"/>
    </location>
</feature>
<reference evidence="4 5" key="1">
    <citation type="submission" date="2019-04" db="EMBL/GenBank/DDBJ databases">
        <authorList>
            <person name="Poehlein A."/>
            <person name="Bengelsdorf F.R."/>
            <person name="Duerre P."/>
            <person name="Daniel R."/>
        </authorList>
    </citation>
    <scope>NUCLEOTIDE SEQUENCE [LARGE SCALE GENOMIC DNA]</scope>
    <source>
        <strain evidence="4 5">BS-1</strain>
    </source>
</reference>
<accession>A0A4Z0YBT7</accession>
<dbReference type="EMBL" id="SRMQ01000007">
    <property type="protein sequence ID" value="TGJ76283.1"/>
    <property type="molecule type" value="Genomic_DNA"/>
</dbReference>
<dbReference type="SMART" id="SM00460">
    <property type="entry name" value="TGc"/>
    <property type="match status" value="1"/>
</dbReference>
<keyword evidence="2" id="KW-0812">Transmembrane</keyword>
<feature type="domain" description="Transglutaminase-like" evidence="3">
    <location>
        <begin position="599"/>
        <end position="674"/>
    </location>
</feature>
<dbReference type="GO" id="GO:0003810">
    <property type="term" value="F:protein-glutamine gamma-glutamyltransferase activity"/>
    <property type="evidence" value="ECO:0007669"/>
    <property type="project" value="UniProtKB-EC"/>
</dbReference>
<dbReference type="InterPro" id="IPR052901">
    <property type="entry name" value="Bact_TGase-like"/>
</dbReference>
<dbReference type="Pfam" id="PF11992">
    <property type="entry name" value="TgpA_N"/>
    <property type="match status" value="1"/>
</dbReference>
<feature type="transmembrane region" description="Helical" evidence="2">
    <location>
        <begin position="83"/>
        <end position="100"/>
    </location>
</feature>
<dbReference type="InterPro" id="IPR021878">
    <property type="entry name" value="TgpA_N"/>
</dbReference>
<dbReference type="InterPro" id="IPR038765">
    <property type="entry name" value="Papain-like_cys_pep_sf"/>
</dbReference>
<dbReference type="PANTHER" id="PTHR42736">
    <property type="entry name" value="PROTEIN-GLUTAMINE GAMMA-GLUTAMYLTRANSFERASE"/>
    <property type="match status" value="1"/>
</dbReference>
<feature type="transmembrane region" description="Helical" evidence="2">
    <location>
        <begin position="748"/>
        <end position="766"/>
    </location>
</feature>
<keyword evidence="2" id="KW-0472">Membrane</keyword>
<dbReference type="Gene3D" id="3.10.620.30">
    <property type="match status" value="1"/>
</dbReference>
<evidence type="ECO:0000256" key="1">
    <source>
        <dbReference type="SAM" id="MobiDB-lite"/>
    </source>
</evidence>
<organism evidence="4 5">
    <name type="scientific">Caproiciproducens galactitolivorans</name>
    <dbReference type="NCBI Taxonomy" id="642589"/>
    <lineage>
        <taxon>Bacteria</taxon>
        <taxon>Bacillati</taxon>
        <taxon>Bacillota</taxon>
        <taxon>Clostridia</taxon>
        <taxon>Eubacteriales</taxon>
        <taxon>Acutalibacteraceae</taxon>
        <taxon>Caproiciproducens</taxon>
    </lineage>
</organism>
<sequence>MSEGKRNANSGMEIAAPSLMEQKPSAAENAAFSFTVVLLGVLGAAWCFISAFSLPVLPLTVNLYALLFAAVFTVSYSLKRARIYIHFLLVILYAAAAWYFRAGMAQGFVITTNQIMKTYASRTDLDFPIYLVSVKKDLYPETCTLFLVFVLFIVTGLVCNAVIKQKSLCFTFLVTSPFLFSALAFLITPNFTAVLSLFACWTAMLLTRLPAEKKKGFLKIQSGYMCKSGATAARSGLISIPALLLCFALILSLFPMQSFQRPPQLDKMRAKLIEAAADSPLMNGSRALAGNTNHVDLNHAGNIQFTGKTALQIKSDKQYPLYLKSFAGSVFTGSRWEKLPDSEYTAINRQLGGRNVQNMLYWFTSLLHQQDNPLLNPFGIRIRSVSASKQCIYAPYNLSTTPEAITGVHFVNDEFIRSDSLFGTSEYTFYAYGLGPGEVSSNISGLVYSLITKRMFPSTDGYNIPNHVMRFFESQEKYNDLNTGNVESYYKTTIPENILQEMDIKSRSYMETEQAYRLFLYDKYTQLPQSTREKVQKLLKQEGLMGSLKNRTALQSDSNSGSDVESMANAVKDYLGKNCYYTLNPGKIPKGEDFTEYFLTKSRRGYCVHFATAAAVMLRAMGVPARYAEGYIVTPQDYKNALADGWANIPDSRAHAWVEIYYPGLGWQPLEVTPGFRVERNLTQENNPVNQLPEQSVSESSSPTQGKAASKPGGQAESKAPNSTVSSSPNSSPKAGAKAVSDTKAARFQILIGAAILLALLAFTILKRKYILSQREECFAQPDFRQAAISVYTYLTQLTQFGGEISEEINDLAQKAKFSRNGVTKEELKAMTEFAHRLALENYRSLPKWKQILFKYIYNLL</sequence>
<dbReference type="AlphaFoldDB" id="A0A4Z0YBT7"/>
<dbReference type="Proteomes" id="UP000297714">
    <property type="component" value="Unassembled WGS sequence"/>
</dbReference>
<dbReference type="Pfam" id="PF01841">
    <property type="entry name" value="Transglut_core"/>
    <property type="match status" value="1"/>
</dbReference>
<feature type="transmembrane region" description="Helical" evidence="2">
    <location>
        <begin position="232"/>
        <end position="254"/>
    </location>
</feature>
<dbReference type="SUPFAM" id="SSF54001">
    <property type="entry name" value="Cysteine proteinases"/>
    <property type="match status" value="1"/>
</dbReference>